<comment type="caution">
    <text evidence="5">The sequence shown here is derived from an EMBL/GenBank/DDBJ whole genome shotgun (WGS) entry which is preliminary data.</text>
</comment>
<dbReference type="InterPro" id="IPR016162">
    <property type="entry name" value="Ald_DH_N"/>
</dbReference>
<dbReference type="InterPro" id="IPR016161">
    <property type="entry name" value="Ald_DH/histidinol_DH"/>
</dbReference>
<sequence length="464" mass="48508">MMANAAENVLAHPGSLSVNPATGETVALHPWLGEREVAEAVDAASAAFDVWRDISCADRGAALRRLGQTLEQRSELLARLISVEMGKPIGRARGEVAKCAALCRWYADHAQRLIADERIDMGSDGEAVVRYRPLGIVLAVMPWNFPLWQVLRAAVPVLAGGNAMLLKHADNVQGCAKALADCFGAAGFPAGLFANVHVSRDQIAPLLADQRIVGVSVTAGTAAGGAIAAEAGRNLKKSVLELGGSDPFIVLADADLDRAVPAAIEARFQNSGQVCIAAKRLIVEAPIAEAFTARFVAAAEALVCGDPLDDATDLGPLARARARDELHSQVERSLAMGARLLAGGRIPDGPGAFYPATVLTGVTPAMPVFREETFGPVAAIIVADDGDDAVRLANDSDFGLSGAIWSGDRARATTLARRIETGAVHVNGVPVSDPRVPIGGVRQSGYGRELSHFGMALLHNVGMP</sequence>
<evidence type="ECO:0000313" key="6">
    <source>
        <dbReference type="Proteomes" id="UP001216253"/>
    </source>
</evidence>
<name>A0ABT5WVX5_9SPHN</name>
<keyword evidence="6" id="KW-1185">Reference proteome</keyword>
<evidence type="ECO:0000256" key="3">
    <source>
        <dbReference type="ARBA" id="ARBA00023002"/>
    </source>
</evidence>
<accession>A0ABT5WVX5</accession>
<gene>
    <name evidence="5" type="ORF">PYV00_20410</name>
</gene>
<evidence type="ECO:0000256" key="1">
    <source>
        <dbReference type="ARBA" id="ARBA00009986"/>
    </source>
</evidence>
<comment type="similarity">
    <text evidence="1">Belongs to the aldehyde dehydrogenase family.</text>
</comment>
<dbReference type="PANTHER" id="PTHR43217:SF1">
    <property type="entry name" value="SUCCINATE SEMIALDEHYDE DEHYDROGENASE [NAD(P)+] SAD"/>
    <property type="match status" value="1"/>
</dbReference>
<reference evidence="5 6" key="1">
    <citation type="submission" date="2023-03" db="EMBL/GenBank/DDBJ databases">
        <title>NovoSphingobium album sp. nov. isolated from polycyclic aromatic hydrocarbons- and heavy-metal polluted soil.</title>
        <authorList>
            <person name="Liu Z."/>
            <person name="Wang K."/>
        </authorList>
    </citation>
    <scope>NUCLEOTIDE SEQUENCE [LARGE SCALE GENOMIC DNA]</scope>
    <source>
        <strain evidence="5 6">H3SJ31-1</strain>
    </source>
</reference>
<dbReference type="RefSeq" id="WP_275230179.1">
    <property type="nucleotide sequence ID" value="NZ_JARESE010000072.1"/>
</dbReference>
<dbReference type="PROSITE" id="PS00070">
    <property type="entry name" value="ALDEHYDE_DEHYDR_CYS"/>
    <property type="match status" value="1"/>
</dbReference>
<evidence type="ECO:0000259" key="4">
    <source>
        <dbReference type="Pfam" id="PF00171"/>
    </source>
</evidence>
<dbReference type="InterPro" id="IPR047110">
    <property type="entry name" value="GABD/Sad-like"/>
</dbReference>
<protein>
    <submittedName>
        <fullName evidence="5">NAD-dependent succinate-semialdehyde dehydrogenase</fullName>
    </submittedName>
</protein>
<dbReference type="InterPro" id="IPR016160">
    <property type="entry name" value="Ald_DH_CS_CYS"/>
</dbReference>
<proteinExistence type="inferred from homology"/>
<dbReference type="InterPro" id="IPR015590">
    <property type="entry name" value="Aldehyde_DH_dom"/>
</dbReference>
<dbReference type="Pfam" id="PF00171">
    <property type="entry name" value="Aldedh"/>
    <property type="match status" value="1"/>
</dbReference>
<dbReference type="InterPro" id="IPR016163">
    <property type="entry name" value="Ald_DH_C"/>
</dbReference>
<dbReference type="SUPFAM" id="SSF53720">
    <property type="entry name" value="ALDH-like"/>
    <property type="match status" value="1"/>
</dbReference>
<dbReference type="InterPro" id="IPR044148">
    <property type="entry name" value="ALDH_GabD1-like"/>
</dbReference>
<dbReference type="PANTHER" id="PTHR43217">
    <property type="entry name" value="SUCCINATE SEMIALDEHYDE DEHYDROGENASE [NAD(P)+] SAD"/>
    <property type="match status" value="1"/>
</dbReference>
<keyword evidence="3" id="KW-0560">Oxidoreductase</keyword>
<dbReference type="Proteomes" id="UP001216253">
    <property type="component" value="Unassembled WGS sequence"/>
</dbReference>
<organism evidence="5 6">
    <name type="scientific">Novosphingobium album</name>
    <name type="common">ex Liu et al. 2023</name>
    <dbReference type="NCBI Taxonomy" id="3031130"/>
    <lineage>
        <taxon>Bacteria</taxon>
        <taxon>Pseudomonadati</taxon>
        <taxon>Pseudomonadota</taxon>
        <taxon>Alphaproteobacteria</taxon>
        <taxon>Sphingomonadales</taxon>
        <taxon>Sphingomonadaceae</taxon>
        <taxon>Novosphingobium</taxon>
    </lineage>
</organism>
<dbReference type="CDD" id="cd07100">
    <property type="entry name" value="ALDH_SSADH1_GabD1"/>
    <property type="match status" value="1"/>
</dbReference>
<evidence type="ECO:0000256" key="2">
    <source>
        <dbReference type="ARBA" id="ARBA00022857"/>
    </source>
</evidence>
<feature type="domain" description="Aldehyde dehydrogenase" evidence="4">
    <location>
        <begin position="17"/>
        <end position="455"/>
    </location>
</feature>
<dbReference type="Gene3D" id="3.40.309.10">
    <property type="entry name" value="Aldehyde Dehydrogenase, Chain A, domain 2"/>
    <property type="match status" value="1"/>
</dbReference>
<dbReference type="EMBL" id="JARESE010000072">
    <property type="protein sequence ID" value="MDE8654060.1"/>
    <property type="molecule type" value="Genomic_DNA"/>
</dbReference>
<keyword evidence="2" id="KW-0521">NADP</keyword>
<dbReference type="Gene3D" id="3.40.605.10">
    <property type="entry name" value="Aldehyde Dehydrogenase, Chain A, domain 1"/>
    <property type="match status" value="1"/>
</dbReference>
<evidence type="ECO:0000313" key="5">
    <source>
        <dbReference type="EMBL" id="MDE8654060.1"/>
    </source>
</evidence>